<keyword evidence="4" id="KW-1185">Reference proteome</keyword>
<feature type="compositionally biased region" description="Low complexity" evidence="1">
    <location>
        <begin position="214"/>
        <end position="226"/>
    </location>
</feature>
<accession>A0ABV9YVB6</accession>
<sequence>MTIRTIPLLALGLMVAGPALAQAPTDNVIRCSGPFGKDSSFKLLQDTFGADNVTTEAYDGVEGETGEVTVVYAKDPTKRLEFTWLDDETKTGLAAVDVPGDSQWVSEAGMKNGATLADVEKINGGPFVMTGFDWDLGGAIIDAKDGKLVHQPGECLLGASFLPDDKTPEPVRSKVSGDGEFPSDSPDMKAVNPTVVQWSVFYPGEEMPEEAPPADDAAPADGTAPK</sequence>
<feature type="signal peptide" evidence="2">
    <location>
        <begin position="1"/>
        <end position="21"/>
    </location>
</feature>
<evidence type="ECO:0000313" key="4">
    <source>
        <dbReference type="Proteomes" id="UP001595796"/>
    </source>
</evidence>
<organism evidence="3 4">
    <name type="scientific">Flaviflagellibacter deserti</name>
    <dbReference type="NCBI Taxonomy" id="2267266"/>
    <lineage>
        <taxon>Bacteria</taxon>
        <taxon>Pseudomonadati</taxon>
        <taxon>Pseudomonadota</taxon>
        <taxon>Alphaproteobacteria</taxon>
        <taxon>Hyphomicrobiales</taxon>
        <taxon>Flaviflagellibacter</taxon>
    </lineage>
</organism>
<evidence type="ECO:0000313" key="3">
    <source>
        <dbReference type="EMBL" id="MFC5066803.1"/>
    </source>
</evidence>
<dbReference type="EMBL" id="JBHSJF010000001">
    <property type="protein sequence ID" value="MFC5066803.1"/>
    <property type="molecule type" value="Genomic_DNA"/>
</dbReference>
<feature type="chain" id="PRO_5045377842" evidence="2">
    <location>
        <begin position="22"/>
        <end position="226"/>
    </location>
</feature>
<proteinExistence type="predicted"/>
<evidence type="ECO:0000256" key="2">
    <source>
        <dbReference type="SAM" id="SignalP"/>
    </source>
</evidence>
<gene>
    <name evidence="3" type="ORF">ACFPFW_02080</name>
</gene>
<name>A0ABV9YVB6_9HYPH</name>
<dbReference type="RefSeq" id="WP_114955560.1">
    <property type="nucleotide sequence ID" value="NZ_JBHSJF010000001.1"/>
</dbReference>
<reference evidence="4" key="1">
    <citation type="journal article" date="2019" name="Int. J. Syst. Evol. Microbiol.">
        <title>The Global Catalogue of Microorganisms (GCM) 10K type strain sequencing project: providing services to taxonomists for standard genome sequencing and annotation.</title>
        <authorList>
            <consortium name="The Broad Institute Genomics Platform"/>
            <consortium name="The Broad Institute Genome Sequencing Center for Infectious Disease"/>
            <person name="Wu L."/>
            <person name="Ma J."/>
        </authorList>
    </citation>
    <scope>NUCLEOTIDE SEQUENCE [LARGE SCALE GENOMIC DNA]</scope>
    <source>
        <strain evidence="4">CGMCC 1.16444</strain>
    </source>
</reference>
<feature type="compositionally biased region" description="Basic and acidic residues" evidence="1">
    <location>
        <begin position="163"/>
        <end position="177"/>
    </location>
</feature>
<feature type="region of interest" description="Disordered" evidence="1">
    <location>
        <begin position="204"/>
        <end position="226"/>
    </location>
</feature>
<protein>
    <submittedName>
        <fullName evidence="3">Uncharacterized protein</fullName>
    </submittedName>
</protein>
<keyword evidence="2" id="KW-0732">Signal</keyword>
<evidence type="ECO:0000256" key="1">
    <source>
        <dbReference type="SAM" id="MobiDB-lite"/>
    </source>
</evidence>
<comment type="caution">
    <text evidence="3">The sequence shown here is derived from an EMBL/GenBank/DDBJ whole genome shotgun (WGS) entry which is preliminary data.</text>
</comment>
<feature type="region of interest" description="Disordered" evidence="1">
    <location>
        <begin position="162"/>
        <end position="192"/>
    </location>
</feature>
<dbReference type="Proteomes" id="UP001595796">
    <property type="component" value="Unassembled WGS sequence"/>
</dbReference>